<feature type="region of interest" description="Disordered" evidence="1">
    <location>
        <begin position="359"/>
        <end position="381"/>
    </location>
</feature>
<dbReference type="Pfam" id="PF20150">
    <property type="entry name" value="2EXR"/>
    <property type="match status" value="1"/>
</dbReference>
<evidence type="ECO:0000313" key="4">
    <source>
        <dbReference type="Proteomes" id="UP000275385"/>
    </source>
</evidence>
<feature type="region of interest" description="Disordered" evidence="1">
    <location>
        <begin position="249"/>
        <end position="297"/>
    </location>
</feature>
<feature type="compositionally biased region" description="Pro residues" evidence="1">
    <location>
        <begin position="253"/>
        <end position="276"/>
    </location>
</feature>
<feature type="domain" description="2EXR" evidence="2">
    <location>
        <begin position="23"/>
        <end position="113"/>
    </location>
</feature>
<dbReference type="AlphaFoldDB" id="A0A420Y118"/>
<dbReference type="EMBL" id="QVQW01000071">
    <property type="protein sequence ID" value="RKU41622.1"/>
    <property type="molecule type" value="Genomic_DNA"/>
</dbReference>
<keyword evidence="4" id="KW-1185">Reference proteome</keyword>
<dbReference type="STRING" id="177199.A0A420Y118"/>
<proteinExistence type="predicted"/>
<feature type="compositionally biased region" description="Polar residues" evidence="1">
    <location>
        <begin position="280"/>
        <end position="290"/>
    </location>
</feature>
<dbReference type="PANTHER" id="PTHR35910:SF6">
    <property type="entry name" value="2EXR DOMAIN-CONTAINING PROTEIN"/>
    <property type="match status" value="1"/>
</dbReference>
<protein>
    <recommendedName>
        <fullName evidence="2">2EXR domain-containing protein</fullName>
    </recommendedName>
</protein>
<dbReference type="PANTHER" id="PTHR35910">
    <property type="entry name" value="2EXR DOMAIN-CONTAINING PROTEIN"/>
    <property type="match status" value="1"/>
</dbReference>
<dbReference type="InterPro" id="IPR045518">
    <property type="entry name" value="2EXR"/>
</dbReference>
<sequence>MTFNRQHRACHVETVPMSPASDFSYFKRLPAELRTMIWDYALPDSRVYEVLDAPNATQRTEPVAGLIFGDDAQEPPPALAAVCRESRYLVLYHYKPLTLGSTTKYVDLSRDILLLEPYLQIQRLNRALHFMSQIPMIREHINRLALGTSYGIYTGISHPIINWKSVYRAHLLKLLASLAKFPKLHTLIFILHQEFQFELKFPLQPDHIPPPATQSHGFLHPIGPNTVRTTRYPPFHRCSLTAPATTMISSDLPSPPPQLWPPDPFDQPHPPWPPDGQQPLSQHIHQTNSSGEDRVCNTKSIRPHQNELLYYPLDYDEDEDDWKSHAGQEQDDDRWHSTWPTNDDWRRFRRRWIREARMAQHNSRDERKRSSGLEKVGIGDGDVGCKRTATEAFGEDRKERKQVRLAVLAVKGASLLWKYGEGCYV</sequence>
<dbReference type="OrthoDB" id="4812806at2759"/>
<organism evidence="3 4">
    <name type="scientific">Coniochaeta pulveracea</name>
    <dbReference type="NCBI Taxonomy" id="177199"/>
    <lineage>
        <taxon>Eukaryota</taxon>
        <taxon>Fungi</taxon>
        <taxon>Dikarya</taxon>
        <taxon>Ascomycota</taxon>
        <taxon>Pezizomycotina</taxon>
        <taxon>Sordariomycetes</taxon>
        <taxon>Sordariomycetidae</taxon>
        <taxon>Coniochaetales</taxon>
        <taxon>Coniochaetaceae</taxon>
        <taxon>Coniochaeta</taxon>
    </lineage>
</organism>
<dbReference type="Proteomes" id="UP000275385">
    <property type="component" value="Unassembled WGS sequence"/>
</dbReference>
<evidence type="ECO:0000256" key="1">
    <source>
        <dbReference type="SAM" id="MobiDB-lite"/>
    </source>
</evidence>
<reference evidence="3 4" key="1">
    <citation type="submission" date="2018-08" db="EMBL/GenBank/DDBJ databases">
        <title>Draft genome of the lignicolous fungus Coniochaeta pulveracea.</title>
        <authorList>
            <person name="Borstlap C.J."/>
            <person name="De Witt R.N."/>
            <person name="Botha A."/>
            <person name="Volschenk H."/>
        </authorList>
    </citation>
    <scope>NUCLEOTIDE SEQUENCE [LARGE SCALE GENOMIC DNA]</scope>
    <source>
        <strain evidence="3 4">CAB683</strain>
    </source>
</reference>
<name>A0A420Y118_9PEZI</name>
<evidence type="ECO:0000259" key="2">
    <source>
        <dbReference type="Pfam" id="PF20150"/>
    </source>
</evidence>
<comment type="caution">
    <text evidence="3">The sequence shown here is derived from an EMBL/GenBank/DDBJ whole genome shotgun (WGS) entry which is preliminary data.</text>
</comment>
<gene>
    <name evidence="3" type="ORF">DL546_003662</name>
</gene>
<accession>A0A420Y118</accession>
<evidence type="ECO:0000313" key="3">
    <source>
        <dbReference type="EMBL" id="RKU41622.1"/>
    </source>
</evidence>
<feature type="compositionally biased region" description="Basic and acidic residues" evidence="1">
    <location>
        <begin position="359"/>
        <end position="372"/>
    </location>
</feature>